<dbReference type="Proteomes" id="UP001433872">
    <property type="component" value="Segment"/>
</dbReference>
<keyword evidence="1" id="KW-0175">Coiled coil</keyword>
<protein>
    <submittedName>
        <fullName evidence="2">Uncharacterized protein</fullName>
    </submittedName>
</protein>
<feature type="coiled-coil region" evidence="1">
    <location>
        <begin position="22"/>
        <end position="49"/>
    </location>
</feature>
<name>A0AAX4MY20_9CAUD</name>
<sequence length="61" mass="7189">MNTLKFAADLAARGEGEAACEIRRLYDKLQEAERVLRDLNRELHRVTQTNIYLRQELGDWK</sequence>
<dbReference type="EMBL" id="PP496414">
    <property type="protein sequence ID" value="WYV99304.1"/>
    <property type="molecule type" value="Genomic_DNA"/>
</dbReference>
<evidence type="ECO:0000256" key="1">
    <source>
        <dbReference type="SAM" id="Coils"/>
    </source>
</evidence>
<evidence type="ECO:0000313" key="3">
    <source>
        <dbReference type="Proteomes" id="UP001433872"/>
    </source>
</evidence>
<gene>
    <name evidence="2" type="ORF">KoPa4_00136</name>
</gene>
<accession>A0AAX4MY20</accession>
<evidence type="ECO:0000313" key="2">
    <source>
        <dbReference type="EMBL" id="WYV99304.1"/>
    </source>
</evidence>
<keyword evidence="3" id="KW-1185">Reference proteome</keyword>
<reference evidence="2" key="1">
    <citation type="submission" date="2024-03" db="EMBL/GenBank/DDBJ databases">
        <title>Isolation and characterization of a phage collection against Pseudomonas putida.</title>
        <authorList>
            <person name="Brauer A."/>
            <person name="Rosendahl S."/>
            <person name="Kangsep A."/>
            <person name="Rikberg R."/>
            <person name="Lewanczyk A.C."/>
            <person name="Horak R."/>
            <person name="Tamman H."/>
        </authorList>
    </citation>
    <scope>NUCLEOTIDE SEQUENCE</scope>
</reference>
<proteinExistence type="predicted"/>
<organism evidence="2 3">
    <name type="scientific">Pseudomonas phage vB_PpuM-KoPa-4</name>
    <dbReference type="NCBI Taxonomy" id="3132618"/>
    <lineage>
        <taxon>Viruses</taxon>
        <taxon>Duplodnaviria</taxon>
        <taxon>Heunggongvirae</taxon>
        <taxon>Uroviricota</taxon>
        <taxon>Caudoviricetes</taxon>
        <taxon>Vandenendeviridae</taxon>
        <taxon>Gorskivirinae</taxon>
        <taxon>Tartuvirus</taxon>
        <taxon>Tartuvirus kopa4</taxon>
    </lineage>
</organism>